<keyword evidence="2" id="KW-1133">Transmembrane helix</keyword>
<evidence type="ECO:0000313" key="5">
    <source>
        <dbReference type="Proteomes" id="UP001501787"/>
    </source>
</evidence>
<comment type="caution">
    <text evidence="4">The sequence shown here is derived from an EMBL/GenBank/DDBJ whole genome shotgun (WGS) entry which is preliminary data.</text>
</comment>
<dbReference type="EMBL" id="BAAAFR010000005">
    <property type="protein sequence ID" value="GAA0320669.1"/>
    <property type="molecule type" value="Genomic_DNA"/>
</dbReference>
<feature type="domain" description="Zinc finger/thioredoxin putative" evidence="3">
    <location>
        <begin position="7"/>
        <end position="39"/>
    </location>
</feature>
<feature type="compositionally biased region" description="Polar residues" evidence="1">
    <location>
        <begin position="50"/>
        <end position="59"/>
    </location>
</feature>
<feature type="compositionally biased region" description="Polar residues" evidence="1">
    <location>
        <begin position="130"/>
        <end position="143"/>
    </location>
</feature>
<dbReference type="Pfam" id="PF11906">
    <property type="entry name" value="DUF3426"/>
    <property type="match status" value="1"/>
</dbReference>
<evidence type="ECO:0000256" key="1">
    <source>
        <dbReference type="SAM" id="MobiDB-lite"/>
    </source>
</evidence>
<feature type="region of interest" description="Disordered" evidence="1">
    <location>
        <begin position="50"/>
        <end position="79"/>
    </location>
</feature>
<keyword evidence="2" id="KW-0812">Transmembrane</keyword>
<keyword evidence="5" id="KW-1185">Reference proteome</keyword>
<dbReference type="Pfam" id="PF13717">
    <property type="entry name" value="Zn_ribbon_4"/>
    <property type="match status" value="1"/>
</dbReference>
<dbReference type="RefSeq" id="WP_201505634.1">
    <property type="nucleotide sequence ID" value="NZ_BAAAFR010000005.1"/>
</dbReference>
<reference evidence="5" key="1">
    <citation type="journal article" date="2019" name="Int. J. Syst. Evol. Microbiol.">
        <title>The Global Catalogue of Microorganisms (GCM) 10K type strain sequencing project: providing services to taxonomists for standard genome sequencing and annotation.</title>
        <authorList>
            <consortium name="The Broad Institute Genomics Platform"/>
            <consortium name="The Broad Institute Genome Sequencing Center for Infectious Disease"/>
            <person name="Wu L."/>
            <person name="Ma J."/>
        </authorList>
    </citation>
    <scope>NUCLEOTIDE SEQUENCE [LARGE SCALE GENOMIC DNA]</scope>
    <source>
        <strain evidence="5">JCM 16343</strain>
    </source>
</reference>
<dbReference type="NCBIfam" id="TIGR02098">
    <property type="entry name" value="MJ0042_CXXC"/>
    <property type="match status" value="1"/>
</dbReference>
<keyword evidence="2" id="KW-0472">Membrane</keyword>
<feature type="transmembrane region" description="Helical" evidence="2">
    <location>
        <begin position="233"/>
        <end position="253"/>
    </location>
</feature>
<evidence type="ECO:0000259" key="3">
    <source>
        <dbReference type="Pfam" id="PF13717"/>
    </source>
</evidence>
<dbReference type="InterPro" id="IPR021834">
    <property type="entry name" value="DUF3426"/>
</dbReference>
<dbReference type="InterPro" id="IPR011723">
    <property type="entry name" value="Znf/thioredoxin_put"/>
</dbReference>
<proteinExistence type="predicted"/>
<evidence type="ECO:0000313" key="4">
    <source>
        <dbReference type="EMBL" id="GAA0320669.1"/>
    </source>
</evidence>
<organism evidence="4 5">
    <name type="scientific">Psychrobacter aestuarii</name>
    <dbReference type="NCBI Taxonomy" id="556327"/>
    <lineage>
        <taxon>Bacteria</taxon>
        <taxon>Pseudomonadati</taxon>
        <taxon>Pseudomonadota</taxon>
        <taxon>Gammaproteobacteria</taxon>
        <taxon>Moraxellales</taxon>
        <taxon>Moraxellaceae</taxon>
        <taxon>Psychrobacter</taxon>
    </lineage>
</organism>
<protein>
    <submittedName>
        <fullName evidence="4">DUF3426 domain-containing protein</fullName>
    </submittedName>
</protein>
<feature type="region of interest" description="Disordered" evidence="1">
    <location>
        <begin position="125"/>
        <end position="146"/>
    </location>
</feature>
<name>A0ABP3FLH3_9GAMM</name>
<evidence type="ECO:0000256" key="2">
    <source>
        <dbReference type="SAM" id="Phobius"/>
    </source>
</evidence>
<dbReference type="Proteomes" id="UP001501787">
    <property type="component" value="Unassembled WGS sequence"/>
</dbReference>
<sequence>MVTLVTTQCPHCQTTFDIPSTQFEDKTAKGRCSHCHNTFLINEHIVGATSNDSAPTSVSKAKAETPKPVPNKPMPAASDNDEEILDDGLIHDDMDIDDDDADALAQMMDLDSLLDEDFDTTIAKPAISTHKPTAESTKPSPALSSSAANDIHANAAASGRPAVDENAWLEGLLKEKDQEDTHHNNNENSDNQTDLTALLTQMGMQADNSPPSIRPQSPRAQVPTSPALPIASMLWGAGCVVLALLLLAQYMIFNVDSIIKNPNHANRLQSICAIAACSLPSADLNALTMNQIFYRPSTVKDDDYFSDIGADIVNQSDNAQLLPTLKVNLYGERDTLLGDFVAQPEDYVLSPHSQMGANSTLPVLFTVPIANQHIQKISIQPLY</sequence>
<accession>A0ABP3FLH3</accession>
<gene>
    <name evidence="4" type="ORF">GCM10009129_17990</name>
</gene>